<protein>
    <submittedName>
        <fullName evidence="1">Uncharacterized protein</fullName>
    </submittedName>
</protein>
<sequence>MSVIDKLEVIDGYFDDNAFYMRGIAGYAIEGRYKADGLRSMARLIDENEPFSFVIDKETMVHVPVELNKRIIQELNMIADELDSENE</sequence>
<dbReference type="EMBL" id="JAMOGB010000020">
    <property type="protein sequence ID" value="MDO0878791.1"/>
    <property type="molecule type" value="Genomic_DNA"/>
</dbReference>
<evidence type="ECO:0000313" key="2">
    <source>
        <dbReference type="Proteomes" id="UP001176117"/>
    </source>
</evidence>
<proteinExistence type="predicted"/>
<dbReference type="AlphaFoldDB" id="A0AAW7TM80"/>
<reference evidence="1" key="1">
    <citation type="submission" date="2022-05" db="EMBL/GenBank/DDBJ databases">
        <title>Genome-based reclassification of Anoxybacillus salavatliensis Cihan et al. as a later heterotypic synonym of Anoxybacillus gonensis Belduz et al. 2003.</title>
        <authorList>
            <person name="Inan Bektas K."/>
            <person name="Guler H.I."/>
            <person name="Belduz A.O."/>
            <person name="Canakci S."/>
        </authorList>
    </citation>
    <scope>NUCLEOTIDE SEQUENCE</scope>
    <source>
        <strain evidence="1">NCIMB 13933</strain>
    </source>
</reference>
<organism evidence="1 2">
    <name type="scientific">Anoxybacillus gonensis</name>
    <dbReference type="NCBI Taxonomy" id="198467"/>
    <lineage>
        <taxon>Bacteria</taxon>
        <taxon>Bacillati</taxon>
        <taxon>Bacillota</taxon>
        <taxon>Bacilli</taxon>
        <taxon>Bacillales</taxon>
        <taxon>Anoxybacillaceae</taxon>
        <taxon>Anoxybacillus</taxon>
    </lineage>
</organism>
<evidence type="ECO:0000313" key="1">
    <source>
        <dbReference type="EMBL" id="MDO0878791.1"/>
    </source>
</evidence>
<comment type="caution">
    <text evidence="1">The sequence shown here is derived from an EMBL/GenBank/DDBJ whole genome shotgun (WGS) entry which is preliminary data.</text>
</comment>
<keyword evidence="2" id="KW-1185">Reference proteome</keyword>
<dbReference type="Proteomes" id="UP001176117">
    <property type="component" value="Unassembled WGS sequence"/>
</dbReference>
<gene>
    <name evidence="1" type="ORF">NBU54_14085</name>
</gene>
<dbReference type="RefSeq" id="WP_035067922.1">
    <property type="nucleotide sequence ID" value="NZ_JAMOGB010000020.1"/>
</dbReference>
<name>A0AAW7TM80_9BACL</name>
<accession>A0AAW7TM80</accession>